<evidence type="ECO:0000256" key="1">
    <source>
        <dbReference type="SAM" id="MobiDB-lite"/>
    </source>
</evidence>
<proteinExistence type="predicted"/>
<keyword evidence="4" id="KW-1185">Reference proteome</keyword>
<sequence length="51" mass="5602">MLELQDEASAADVQSLQATESNVKLDEEKGNRIESCAQSEGMVVMQKCQTK</sequence>
<dbReference type="EnsemblPlants" id="Pp3c22_5040V3.1">
    <property type="protein sequence ID" value="Pp3c22_5040V3.1"/>
    <property type="gene ID" value="Pp3c22_5040"/>
</dbReference>
<reference evidence="3" key="3">
    <citation type="submission" date="2020-12" db="UniProtKB">
        <authorList>
            <consortium name="EnsemblPlants"/>
        </authorList>
    </citation>
    <scope>IDENTIFICATION</scope>
</reference>
<dbReference type="InParanoid" id="A0A2K1IMB3"/>
<evidence type="ECO:0000313" key="2">
    <source>
        <dbReference type="EMBL" id="PNR30414.1"/>
    </source>
</evidence>
<evidence type="ECO:0000313" key="3">
    <source>
        <dbReference type="EnsemblPlants" id="Pp3c22_5040V3.1"/>
    </source>
</evidence>
<feature type="compositionally biased region" description="Polar residues" evidence="1">
    <location>
        <begin position="12"/>
        <end position="22"/>
    </location>
</feature>
<dbReference type="Gramene" id="Pp3c22_5040V3.1">
    <property type="protein sequence ID" value="Pp3c22_5040V3.1"/>
    <property type="gene ID" value="Pp3c22_5040"/>
</dbReference>
<dbReference type="EMBL" id="ABEU02000022">
    <property type="protein sequence ID" value="PNR30414.1"/>
    <property type="molecule type" value="Genomic_DNA"/>
</dbReference>
<reference evidence="2 4" key="2">
    <citation type="journal article" date="2018" name="Plant J.">
        <title>The Physcomitrella patens chromosome-scale assembly reveals moss genome structure and evolution.</title>
        <authorList>
            <person name="Lang D."/>
            <person name="Ullrich K.K."/>
            <person name="Murat F."/>
            <person name="Fuchs J."/>
            <person name="Jenkins J."/>
            <person name="Haas F.B."/>
            <person name="Piednoel M."/>
            <person name="Gundlach H."/>
            <person name="Van Bel M."/>
            <person name="Meyberg R."/>
            <person name="Vives C."/>
            <person name="Morata J."/>
            <person name="Symeonidi A."/>
            <person name="Hiss M."/>
            <person name="Muchero W."/>
            <person name="Kamisugi Y."/>
            <person name="Saleh O."/>
            <person name="Blanc G."/>
            <person name="Decker E.L."/>
            <person name="van Gessel N."/>
            <person name="Grimwood J."/>
            <person name="Hayes R.D."/>
            <person name="Graham S.W."/>
            <person name="Gunter L.E."/>
            <person name="McDaniel S.F."/>
            <person name="Hoernstein S.N.W."/>
            <person name="Larsson A."/>
            <person name="Li F.W."/>
            <person name="Perroud P.F."/>
            <person name="Phillips J."/>
            <person name="Ranjan P."/>
            <person name="Rokshar D.S."/>
            <person name="Rothfels C.J."/>
            <person name="Schneider L."/>
            <person name="Shu S."/>
            <person name="Stevenson D.W."/>
            <person name="Thummler F."/>
            <person name="Tillich M."/>
            <person name="Villarreal Aguilar J.C."/>
            <person name="Widiez T."/>
            <person name="Wong G.K."/>
            <person name="Wymore A."/>
            <person name="Zhang Y."/>
            <person name="Zimmer A.D."/>
            <person name="Quatrano R.S."/>
            <person name="Mayer K.F.X."/>
            <person name="Goodstein D."/>
            <person name="Casacuberta J.M."/>
            <person name="Vandepoele K."/>
            <person name="Reski R."/>
            <person name="Cuming A.C."/>
            <person name="Tuskan G.A."/>
            <person name="Maumus F."/>
            <person name="Salse J."/>
            <person name="Schmutz J."/>
            <person name="Rensing S.A."/>
        </authorList>
    </citation>
    <scope>NUCLEOTIDE SEQUENCE [LARGE SCALE GENOMIC DNA]</scope>
    <source>
        <strain evidence="3 4">cv. Gransden 2004</strain>
    </source>
</reference>
<name>A0A2K1IMB3_PHYPA</name>
<organism evidence="2">
    <name type="scientific">Physcomitrium patens</name>
    <name type="common">Spreading-leaved earth moss</name>
    <name type="synonym">Physcomitrella patens</name>
    <dbReference type="NCBI Taxonomy" id="3218"/>
    <lineage>
        <taxon>Eukaryota</taxon>
        <taxon>Viridiplantae</taxon>
        <taxon>Streptophyta</taxon>
        <taxon>Embryophyta</taxon>
        <taxon>Bryophyta</taxon>
        <taxon>Bryophytina</taxon>
        <taxon>Bryopsida</taxon>
        <taxon>Funariidae</taxon>
        <taxon>Funariales</taxon>
        <taxon>Funariaceae</taxon>
        <taxon>Physcomitrium</taxon>
    </lineage>
</organism>
<protein>
    <submittedName>
        <fullName evidence="2 3">Uncharacterized protein</fullName>
    </submittedName>
</protein>
<dbReference type="AlphaFoldDB" id="A0A2K1IMB3"/>
<accession>A0A2K1IMB3</accession>
<feature type="region of interest" description="Disordered" evidence="1">
    <location>
        <begin position="1"/>
        <end position="28"/>
    </location>
</feature>
<dbReference type="Proteomes" id="UP000006727">
    <property type="component" value="Chromosome 22"/>
</dbReference>
<gene>
    <name evidence="2" type="ORF">PHYPA_026730</name>
</gene>
<reference evidence="2 4" key="1">
    <citation type="journal article" date="2008" name="Science">
        <title>The Physcomitrella genome reveals evolutionary insights into the conquest of land by plants.</title>
        <authorList>
            <person name="Rensing S."/>
            <person name="Lang D."/>
            <person name="Zimmer A."/>
            <person name="Terry A."/>
            <person name="Salamov A."/>
            <person name="Shapiro H."/>
            <person name="Nishiyama T."/>
            <person name="Perroud P.-F."/>
            <person name="Lindquist E."/>
            <person name="Kamisugi Y."/>
            <person name="Tanahashi T."/>
            <person name="Sakakibara K."/>
            <person name="Fujita T."/>
            <person name="Oishi K."/>
            <person name="Shin-I T."/>
            <person name="Kuroki Y."/>
            <person name="Toyoda A."/>
            <person name="Suzuki Y."/>
            <person name="Hashimoto A."/>
            <person name="Yamaguchi K."/>
            <person name="Sugano A."/>
            <person name="Kohara Y."/>
            <person name="Fujiyama A."/>
            <person name="Anterola A."/>
            <person name="Aoki S."/>
            <person name="Ashton N."/>
            <person name="Barbazuk W.B."/>
            <person name="Barker E."/>
            <person name="Bennetzen J."/>
            <person name="Bezanilla M."/>
            <person name="Blankenship R."/>
            <person name="Cho S.H."/>
            <person name="Dutcher S."/>
            <person name="Estelle M."/>
            <person name="Fawcett J.A."/>
            <person name="Gundlach H."/>
            <person name="Hanada K."/>
            <person name="Heyl A."/>
            <person name="Hicks K.A."/>
            <person name="Hugh J."/>
            <person name="Lohr M."/>
            <person name="Mayer K."/>
            <person name="Melkozernov A."/>
            <person name="Murata T."/>
            <person name="Nelson D."/>
            <person name="Pils B."/>
            <person name="Prigge M."/>
            <person name="Reiss B."/>
            <person name="Renner T."/>
            <person name="Rombauts S."/>
            <person name="Rushton P."/>
            <person name="Sanderfoot A."/>
            <person name="Schween G."/>
            <person name="Shiu S.-H."/>
            <person name="Stueber K."/>
            <person name="Theodoulou F.L."/>
            <person name="Tu H."/>
            <person name="Van de Peer Y."/>
            <person name="Verrier P.J."/>
            <person name="Waters E."/>
            <person name="Wood A."/>
            <person name="Yang L."/>
            <person name="Cove D."/>
            <person name="Cuming A."/>
            <person name="Hasebe M."/>
            <person name="Lucas S."/>
            <person name="Mishler D.B."/>
            <person name="Reski R."/>
            <person name="Grigoriev I."/>
            <person name="Quatrano R.S."/>
            <person name="Boore J.L."/>
        </authorList>
    </citation>
    <scope>NUCLEOTIDE SEQUENCE [LARGE SCALE GENOMIC DNA]</scope>
    <source>
        <strain evidence="3 4">cv. Gransden 2004</strain>
    </source>
</reference>
<evidence type="ECO:0000313" key="4">
    <source>
        <dbReference type="Proteomes" id="UP000006727"/>
    </source>
</evidence>